<reference evidence="1" key="1">
    <citation type="journal article" date="2014" name="Front. Microbiol.">
        <title>High frequency of phylogenetically diverse reductive dehalogenase-homologous genes in deep subseafloor sedimentary metagenomes.</title>
        <authorList>
            <person name="Kawai M."/>
            <person name="Futagami T."/>
            <person name="Toyoda A."/>
            <person name="Takaki Y."/>
            <person name="Nishi S."/>
            <person name="Hori S."/>
            <person name="Arai W."/>
            <person name="Tsubouchi T."/>
            <person name="Morono Y."/>
            <person name="Uchiyama I."/>
            <person name="Ito T."/>
            <person name="Fujiyama A."/>
            <person name="Inagaki F."/>
            <person name="Takami H."/>
        </authorList>
    </citation>
    <scope>NUCLEOTIDE SEQUENCE</scope>
    <source>
        <strain evidence="1">Expedition CK06-06</strain>
    </source>
</reference>
<dbReference type="EMBL" id="BARW01025573">
    <property type="protein sequence ID" value="GAJ10074.1"/>
    <property type="molecule type" value="Genomic_DNA"/>
</dbReference>
<sequence>MNPFANEIYLIKYSENDTAATVIAIESYLKSAESNDNFNGFEAGIILKDTGGKLEFREGSLLLTDEAEKLAGGYARVYRKDREKSFYMAVNKAECLR</sequence>
<dbReference type="GO" id="GO:0003677">
    <property type="term" value="F:DNA binding"/>
    <property type="evidence" value="ECO:0007669"/>
    <property type="project" value="InterPro"/>
</dbReference>
<dbReference type="Pfam" id="PF03837">
    <property type="entry name" value="RecT"/>
    <property type="match status" value="1"/>
</dbReference>
<feature type="non-terminal residue" evidence="1">
    <location>
        <position position="97"/>
    </location>
</feature>
<proteinExistence type="predicted"/>
<protein>
    <submittedName>
        <fullName evidence="1">Uncharacterized protein</fullName>
    </submittedName>
</protein>
<dbReference type="GO" id="GO:0006259">
    <property type="term" value="P:DNA metabolic process"/>
    <property type="evidence" value="ECO:0007669"/>
    <property type="project" value="InterPro"/>
</dbReference>
<gene>
    <name evidence="1" type="ORF">S12H4_41889</name>
</gene>
<dbReference type="InterPro" id="IPR018330">
    <property type="entry name" value="RecT_fam"/>
</dbReference>
<organism evidence="1">
    <name type="scientific">marine sediment metagenome</name>
    <dbReference type="NCBI Taxonomy" id="412755"/>
    <lineage>
        <taxon>unclassified sequences</taxon>
        <taxon>metagenomes</taxon>
        <taxon>ecological metagenomes</taxon>
    </lineage>
</organism>
<name>X1TXV6_9ZZZZ</name>
<evidence type="ECO:0000313" key="1">
    <source>
        <dbReference type="EMBL" id="GAJ10074.1"/>
    </source>
</evidence>
<dbReference type="AlphaFoldDB" id="X1TXV6"/>
<comment type="caution">
    <text evidence="1">The sequence shown here is derived from an EMBL/GenBank/DDBJ whole genome shotgun (WGS) entry which is preliminary data.</text>
</comment>
<accession>X1TXV6</accession>